<keyword evidence="2 6" id="KW-0479">Metal-binding</keyword>
<dbReference type="SUPFAM" id="SSF51735">
    <property type="entry name" value="NAD(P)-binding Rossmann-fold domains"/>
    <property type="match status" value="1"/>
</dbReference>
<dbReference type="InterPro" id="IPR002328">
    <property type="entry name" value="ADH_Zn_CS"/>
</dbReference>
<organism evidence="8 9">
    <name type="scientific">Rhizobium lusitanum</name>
    <dbReference type="NCBI Taxonomy" id="293958"/>
    <lineage>
        <taxon>Bacteria</taxon>
        <taxon>Pseudomonadati</taxon>
        <taxon>Pseudomonadota</taxon>
        <taxon>Alphaproteobacteria</taxon>
        <taxon>Hyphomicrobiales</taxon>
        <taxon>Rhizobiaceae</taxon>
        <taxon>Rhizobium/Agrobacterium group</taxon>
        <taxon>Rhizobium</taxon>
    </lineage>
</organism>
<keyword evidence="5" id="KW-0520">NAD</keyword>
<protein>
    <submittedName>
        <fullName evidence="8">Zinc-binding dehydrogenase</fullName>
    </submittedName>
</protein>
<dbReference type="CDD" id="cd08279">
    <property type="entry name" value="Zn_ADH_class_III"/>
    <property type="match status" value="1"/>
</dbReference>
<name>A0A6L9UF36_9HYPH</name>
<reference evidence="8 9" key="1">
    <citation type="submission" date="2019-12" db="EMBL/GenBank/DDBJ databases">
        <title>Rhizobium genotypes associated with high levels of biological nitrogen fixation by grain legumes in a temperate-maritime cropping system.</title>
        <authorList>
            <person name="Maluk M."/>
            <person name="Francesc Ferrando Molina F."/>
            <person name="Lopez Del Egido L."/>
            <person name="Lafos M."/>
            <person name="Langarica-Fuentes A."/>
            <person name="Gebre Yohannes G."/>
            <person name="Young M.W."/>
            <person name="Martin P."/>
            <person name="Gantlett R."/>
            <person name="Kenicer G."/>
            <person name="Hawes C."/>
            <person name="Begg G.S."/>
            <person name="Quilliam R.S."/>
            <person name="Squire G.R."/>
            <person name="Poole P.S."/>
            <person name="Young P.W."/>
            <person name="Iannetta P.M."/>
            <person name="James E.K."/>
        </authorList>
    </citation>
    <scope>NUCLEOTIDE SEQUENCE [LARGE SCALE GENOMIC DNA]</scope>
    <source>
        <strain evidence="8 9">JHI1118</strain>
    </source>
</reference>
<dbReference type="AlphaFoldDB" id="A0A6L9UF36"/>
<evidence type="ECO:0000256" key="3">
    <source>
        <dbReference type="ARBA" id="ARBA00022833"/>
    </source>
</evidence>
<comment type="caution">
    <text evidence="8">The sequence shown here is derived from an EMBL/GenBank/DDBJ whole genome shotgun (WGS) entry which is preliminary data.</text>
</comment>
<dbReference type="FunFam" id="3.40.50.720:FF:000003">
    <property type="entry name" value="S-(hydroxymethyl)glutathione dehydrogenase"/>
    <property type="match status" value="1"/>
</dbReference>
<dbReference type="EMBL" id="WUEY01000024">
    <property type="protein sequence ID" value="NEI74001.1"/>
    <property type="molecule type" value="Genomic_DNA"/>
</dbReference>
<proteinExistence type="inferred from homology"/>
<evidence type="ECO:0000256" key="2">
    <source>
        <dbReference type="ARBA" id="ARBA00022723"/>
    </source>
</evidence>
<evidence type="ECO:0000313" key="8">
    <source>
        <dbReference type="EMBL" id="NEI74001.1"/>
    </source>
</evidence>
<dbReference type="InterPro" id="IPR013149">
    <property type="entry name" value="ADH-like_C"/>
</dbReference>
<dbReference type="InterPro" id="IPR013154">
    <property type="entry name" value="ADH-like_N"/>
</dbReference>
<comment type="similarity">
    <text evidence="6">Belongs to the zinc-containing alcohol dehydrogenase family.</text>
</comment>
<gene>
    <name evidence="8" type="ORF">GR212_31050</name>
</gene>
<evidence type="ECO:0000256" key="6">
    <source>
        <dbReference type="RuleBase" id="RU361277"/>
    </source>
</evidence>
<dbReference type="Proteomes" id="UP000483035">
    <property type="component" value="Unassembled WGS sequence"/>
</dbReference>
<keyword evidence="4" id="KW-0560">Oxidoreductase</keyword>
<evidence type="ECO:0000256" key="5">
    <source>
        <dbReference type="ARBA" id="ARBA00023027"/>
    </source>
</evidence>
<dbReference type="InterPro" id="IPR011032">
    <property type="entry name" value="GroES-like_sf"/>
</dbReference>
<accession>A0A6L9UF36</accession>
<dbReference type="Gene3D" id="3.90.180.10">
    <property type="entry name" value="Medium-chain alcohol dehydrogenases, catalytic domain"/>
    <property type="match status" value="1"/>
</dbReference>
<dbReference type="GO" id="GO:0051903">
    <property type="term" value="F:S-(hydroxymethyl)glutathione dehydrogenase [NAD(P)+] activity"/>
    <property type="evidence" value="ECO:0007669"/>
    <property type="project" value="TreeGrafter"/>
</dbReference>
<dbReference type="GO" id="GO:0008270">
    <property type="term" value="F:zinc ion binding"/>
    <property type="evidence" value="ECO:0007669"/>
    <property type="project" value="InterPro"/>
</dbReference>
<evidence type="ECO:0000256" key="1">
    <source>
        <dbReference type="ARBA" id="ARBA00001947"/>
    </source>
</evidence>
<evidence type="ECO:0000313" key="9">
    <source>
        <dbReference type="Proteomes" id="UP000483035"/>
    </source>
</evidence>
<dbReference type="PANTHER" id="PTHR43880">
    <property type="entry name" value="ALCOHOL DEHYDROGENASE"/>
    <property type="match status" value="1"/>
</dbReference>
<dbReference type="Pfam" id="PF08240">
    <property type="entry name" value="ADH_N"/>
    <property type="match status" value="1"/>
</dbReference>
<dbReference type="InterPro" id="IPR036291">
    <property type="entry name" value="NAD(P)-bd_dom_sf"/>
</dbReference>
<dbReference type="PROSITE" id="PS00059">
    <property type="entry name" value="ADH_ZINC"/>
    <property type="match status" value="1"/>
</dbReference>
<comment type="cofactor">
    <cofactor evidence="1 6">
        <name>Zn(2+)</name>
        <dbReference type="ChEBI" id="CHEBI:29105"/>
    </cofactor>
</comment>
<evidence type="ECO:0000256" key="4">
    <source>
        <dbReference type="ARBA" id="ARBA00023002"/>
    </source>
</evidence>
<keyword evidence="3 6" id="KW-0862">Zinc</keyword>
<dbReference type="GO" id="GO:0005829">
    <property type="term" value="C:cytosol"/>
    <property type="evidence" value="ECO:0007669"/>
    <property type="project" value="TreeGrafter"/>
</dbReference>
<dbReference type="GO" id="GO:0046294">
    <property type="term" value="P:formaldehyde catabolic process"/>
    <property type="evidence" value="ECO:0007669"/>
    <property type="project" value="TreeGrafter"/>
</dbReference>
<evidence type="ECO:0000259" key="7">
    <source>
        <dbReference type="SMART" id="SM00829"/>
    </source>
</evidence>
<dbReference type="Pfam" id="PF00107">
    <property type="entry name" value="ADH_zinc_N"/>
    <property type="match status" value="1"/>
</dbReference>
<dbReference type="Gene3D" id="3.40.50.720">
    <property type="entry name" value="NAD(P)-binding Rossmann-like Domain"/>
    <property type="match status" value="1"/>
</dbReference>
<dbReference type="InterPro" id="IPR020843">
    <property type="entry name" value="ER"/>
</dbReference>
<dbReference type="RefSeq" id="WP_163992834.1">
    <property type="nucleotide sequence ID" value="NZ_WUEY01000024.1"/>
</dbReference>
<dbReference type="SUPFAM" id="SSF50129">
    <property type="entry name" value="GroES-like"/>
    <property type="match status" value="1"/>
</dbReference>
<dbReference type="SMART" id="SM00829">
    <property type="entry name" value="PKS_ER"/>
    <property type="match status" value="1"/>
</dbReference>
<sequence length="367" mass="38879">MKAAVLYNYNEDLLIEDVPIGDPGDREVLVRIIATGVCHSDLSALKGKSRPPLPIILGHEAAGIVEKTGSAVSKVRKGDHVILSWAPNCGECFYCQKRLPTMCDTYGAAAGNGTLWNGARRLGTVERPIHHFTCLSSFAELAVVPESGCSKIEKDIPFEVAALVGCAVTTGFGAVVNDARVEPGEVVGVIGVGGVGINAIHAAHLAGAKAVAAIDINPEKETVARSFGATHFFNSATRDVPAEIRALSRGRGADSVIDCTGRPAAIALAYDTARPGGSVISVGIAAKGEMVCFQASTLPNTQKRIIGSNYGGGMPEHDFERILALYRAGRFDLDRQIGERVALDEINDAFRWLEQGVLARTLVCFEQ</sequence>
<feature type="domain" description="Enoyl reductase (ER)" evidence="7">
    <location>
        <begin position="8"/>
        <end position="358"/>
    </location>
</feature>
<dbReference type="PANTHER" id="PTHR43880:SF12">
    <property type="entry name" value="ALCOHOL DEHYDROGENASE CLASS-3"/>
    <property type="match status" value="1"/>
</dbReference>